<comment type="subcellular location">
    <subcellularLocation>
        <location evidence="1">Membrane</location>
    </subcellularLocation>
</comment>
<sequence>MSLSTRSLWLDASDPSATPSQPQVEVLGRLLDRPALALEKAVRERKSFSYVKRQVDLKLADQAMALGVTGLYEQKDYRRFYPEGNIAANVVGFSGVDGRGQEGIEKALNGRLEGLDGHRRVLRNAHGQVIQTLRLVAPVPGEDVTLSLDQRVQYAAFKAVREAVQAAHARSGSAIVLDAHSGEILAMANWPTYDPNASASRVGMAMRNRAVTDVFEPGSVIKPITIALALQKGVVSPTTIVTTGGGKLRLDGVTIHDDKNFGTLTVSGVLQKSSNVGTTKIALLLSPKEMWRNFRHVGLGRSPNSGLPGAVAGTVRPYQHWRRIEQATMSYGYGLSVSLLQLAQMYTTFANDGRIVPATIFSRNGLAMRGQQVYSPRVARQVRTMMRSVVSVDGTAPLAAVPGYSVAGKTGTAYQWTKTGYDRRQYRASFVGIIPASRPKVVIAVSIYHPQVGSHFGGAVAGPPFVKIATQTMQMLNVPPDEPNELVPNAEHLPIS</sequence>
<evidence type="ECO:0000313" key="6">
    <source>
        <dbReference type="Proteomes" id="UP000194546"/>
    </source>
</evidence>
<keyword evidence="5" id="KW-0132">Cell division</keyword>
<evidence type="ECO:0000256" key="3">
    <source>
        <dbReference type="SAM" id="MobiDB-lite"/>
    </source>
</evidence>
<dbReference type="Gene3D" id="3.30.450.330">
    <property type="match status" value="1"/>
</dbReference>
<gene>
    <name evidence="5" type="ORF">PAMC26510_38155</name>
</gene>
<feature type="domain" description="Penicillin-binding protein transpeptidase" evidence="4">
    <location>
        <begin position="172"/>
        <end position="468"/>
    </location>
</feature>
<dbReference type="Gene3D" id="3.40.710.10">
    <property type="entry name" value="DD-peptidase/beta-lactamase superfamily"/>
    <property type="match status" value="1"/>
</dbReference>
<comment type="caution">
    <text evidence="5">The sequence shown here is derived from an EMBL/GenBank/DDBJ whole genome shotgun (WGS) entry which is preliminary data.</text>
</comment>
<dbReference type="AlphaFoldDB" id="A0A242M2H2"/>
<dbReference type="Proteomes" id="UP000194546">
    <property type="component" value="Unassembled WGS sequence"/>
</dbReference>
<organism evidence="5 6">
    <name type="scientific">Caballeronia sordidicola</name>
    <name type="common">Burkholderia sordidicola</name>
    <dbReference type="NCBI Taxonomy" id="196367"/>
    <lineage>
        <taxon>Bacteria</taxon>
        <taxon>Pseudomonadati</taxon>
        <taxon>Pseudomonadota</taxon>
        <taxon>Betaproteobacteria</taxon>
        <taxon>Burkholderiales</taxon>
        <taxon>Burkholderiaceae</taxon>
        <taxon>Caballeronia</taxon>
    </lineage>
</organism>
<dbReference type="InterPro" id="IPR050515">
    <property type="entry name" value="Beta-lactam/transpept"/>
</dbReference>
<protein>
    <submittedName>
        <fullName evidence="5">Cell division protein FtsI Peptidoglycan synthetase</fullName>
    </submittedName>
</protein>
<dbReference type="PANTHER" id="PTHR30627">
    <property type="entry name" value="PEPTIDOGLYCAN D,D-TRANSPEPTIDASE"/>
    <property type="match status" value="1"/>
</dbReference>
<dbReference type="PANTHER" id="PTHR30627:SF1">
    <property type="entry name" value="PEPTIDOGLYCAN D,D-TRANSPEPTIDASE FTSI"/>
    <property type="match status" value="1"/>
</dbReference>
<dbReference type="GO" id="GO:0008658">
    <property type="term" value="F:penicillin binding"/>
    <property type="evidence" value="ECO:0007669"/>
    <property type="project" value="InterPro"/>
</dbReference>
<dbReference type="Pfam" id="PF00905">
    <property type="entry name" value="Transpeptidase"/>
    <property type="match status" value="1"/>
</dbReference>
<dbReference type="EMBL" id="NBTY01000223">
    <property type="protein sequence ID" value="OTP65304.1"/>
    <property type="molecule type" value="Genomic_DNA"/>
</dbReference>
<feature type="region of interest" description="Disordered" evidence="3">
    <location>
        <begin position="1"/>
        <end position="21"/>
    </location>
</feature>
<name>A0A242M2H2_CABSO</name>
<dbReference type="InterPro" id="IPR001460">
    <property type="entry name" value="PCN-bd_Tpept"/>
</dbReference>
<dbReference type="GO" id="GO:0005886">
    <property type="term" value="C:plasma membrane"/>
    <property type="evidence" value="ECO:0007669"/>
    <property type="project" value="TreeGrafter"/>
</dbReference>
<evidence type="ECO:0000256" key="1">
    <source>
        <dbReference type="ARBA" id="ARBA00004370"/>
    </source>
</evidence>
<evidence type="ECO:0000256" key="2">
    <source>
        <dbReference type="ARBA" id="ARBA00023136"/>
    </source>
</evidence>
<accession>A0A242M2H2</accession>
<dbReference type="GO" id="GO:0071555">
    <property type="term" value="P:cell wall organization"/>
    <property type="evidence" value="ECO:0007669"/>
    <property type="project" value="TreeGrafter"/>
</dbReference>
<evidence type="ECO:0000313" key="5">
    <source>
        <dbReference type="EMBL" id="OTP65304.1"/>
    </source>
</evidence>
<dbReference type="SUPFAM" id="SSF56519">
    <property type="entry name" value="Penicillin binding protein dimerisation domain"/>
    <property type="match status" value="1"/>
</dbReference>
<evidence type="ECO:0000259" key="4">
    <source>
        <dbReference type="Pfam" id="PF00905"/>
    </source>
</evidence>
<keyword evidence="2" id="KW-0472">Membrane</keyword>
<dbReference type="InterPro" id="IPR012338">
    <property type="entry name" value="Beta-lactam/transpept-like"/>
</dbReference>
<keyword evidence="5" id="KW-0131">Cell cycle</keyword>
<dbReference type="Gene3D" id="3.90.1310.10">
    <property type="entry name" value="Penicillin-binding protein 2a (Domain 2)"/>
    <property type="match status" value="1"/>
</dbReference>
<dbReference type="GO" id="GO:0051301">
    <property type="term" value="P:cell division"/>
    <property type="evidence" value="ECO:0007669"/>
    <property type="project" value="UniProtKB-KW"/>
</dbReference>
<proteinExistence type="predicted"/>
<dbReference type="SUPFAM" id="SSF56601">
    <property type="entry name" value="beta-lactamase/transpeptidase-like"/>
    <property type="match status" value="1"/>
</dbReference>
<reference evidence="5 6" key="1">
    <citation type="submission" date="2017-03" db="EMBL/GenBank/DDBJ databases">
        <title>Genome analysis of strain PAMC 26510.</title>
        <authorList>
            <person name="Oh H.-M."/>
            <person name="Yang J.-A."/>
        </authorList>
    </citation>
    <scope>NUCLEOTIDE SEQUENCE [LARGE SCALE GENOMIC DNA]</scope>
    <source>
        <strain evidence="5 6">PAMC 26510</strain>
    </source>
</reference>
<dbReference type="InterPro" id="IPR036138">
    <property type="entry name" value="PBP_dimer_sf"/>
</dbReference>